<name>A0A561T738_9ACTN</name>
<dbReference type="InterPro" id="IPR000835">
    <property type="entry name" value="HTH_MarR-typ"/>
</dbReference>
<dbReference type="SMART" id="SM00347">
    <property type="entry name" value="HTH_MARR"/>
    <property type="match status" value="1"/>
</dbReference>
<dbReference type="Pfam" id="PF01047">
    <property type="entry name" value="MarR"/>
    <property type="match status" value="1"/>
</dbReference>
<dbReference type="PROSITE" id="PS50995">
    <property type="entry name" value="HTH_MARR_2"/>
    <property type="match status" value="1"/>
</dbReference>
<dbReference type="AlphaFoldDB" id="A0A561T738"/>
<dbReference type="SUPFAM" id="SSF46785">
    <property type="entry name" value="Winged helix' DNA-binding domain"/>
    <property type="match status" value="1"/>
</dbReference>
<feature type="domain" description="HTH marR-type" evidence="1">
    <location>
        <begin position="16"/>
        <end position="149"/>
    </location>
</feature>
<evidence type="ECO:0000259" key="1">
    <source>
        <dbReference type="PROSITE" id="PS50995"/>
    </source>
</evidence>
<dbReference type="InterPro" id="IPR039422">
    <property type="entry name" value="MarR/SlyA-like"/>
</dbReference>
<evidence type="ECO:0000313" key="2">
    <source>
        <dbReference type="EMBL" id="TWF82912.1"/>
    </source>
</evidence>
<evidence type="ECO:0000313" key="3">
    <source>
        <dbReference type="Proteomes" id="UP000317940"/>
    </source>
</evidence>
<dbReference type="OrthoDB" id="162531at2"/>
<dbReference type="InterPro" id="IPR036390">
    <property type="entry name" value="WH_DNA-bd_sf"/>
</dbReference>
<organism evidence="2 3">
    <name type="scientific">Kitasatospora viridis</name>
    <dbReference type="NCBI Taxonomy" id="281105"/>
    <lineage>
        <taxon>Bacteria</taxon>
        <taxon>Bacillati</taxon>
        <taxon>Actinomycetota</taxon>
        <taxon>Actinomycetes</taxon>
        <taxon>Kitasatosporales</taxon>
        <taxon>Streptomycetaceae</taxon>
        <taxon>Kitasatospora</taxon>
    </lineage>
</organism>
<gene>
    <name evidence="2" type="ORF">FHX73_14394</name>
</gene>
<dbReference type="InterPro" id="IPR036388">
    <property type="entry name" value="WH-like_DNA-bd_sf"/>
</dbReference>
<dbReference type="Proteomes" id="UP000317940">
    <property type="component" value="Unassembled WGS sequence"/>
</dbReference>
<comment type="caution">
    <text evidence="2">The sequence shown here is derived from an EMBL/GenBank/DDBJ whole genome shotgun (WGS) entry which is preliminary data.</text>
</comment>
<dbReference type="PANTHER" id="PTHR33164">
    <property type="entry name" value="TRANSCRIPTIONAL REGULATOR, MARR FAMILY"/>
    <property type="match status" value="1"/>
</dbReference>
<protein>
    <submittedName>
        <fullName evidence="2">DNA-binding MarR family transcriptional regulator</fullName>
    </submittedName>
</protein>
<dbReference type="PANTHER" id="PTHR33164:SF94">
    <property type="entry name" value="TRANSCRIPTIONAL REGULATORY PROTEIN-RELATED"/>
    <property type="match status" value="1"/>
</dbReference>
<dbReference type="PRINTS" id="PR00598">
    <property type="entry name" value="HTHMARR"/>
</dbReference>
<dbReference type="GO" id="GO:0003677">
    <property type="term" value="F:DNA binding"/>
    <property type="evidence" value="ECO:0007669"/>
    <property type="project" value="UniProtKB-KW"/>
</dbReference>
<proteinExistence type="predicted"/>
<keyword evidence="2" id="KW-0238">DNA-binding</keyword>
<accession>A0A561T738</accession>
<reference evidence="2 3" key="1">
    <citation type="submission" date="2019-06" db="EMBL/GenBank/DDBJ databases">
        <title>Sequencing the genomes of 1000 actinobacteria strains.</title>
        <authorList>
            <person name="Klenk H.-P."/>
        </authorList>
    </citation>
    <scope>NUCLEOTIDE SEQUENCE [LARGE SCALE GENOMIC DNA]</scope>
    <source>
        <strain evidence="2 3">DSM 44826</strain>
    </source>
</reference>
<dbReference type="GO" id="GO:0006950">
    <property type="term" value="P:response to stress"/>
    <property type="evidence" value="ECO:0007669"/>
    <property type="project" value="TreeGrafter"/>
</dbReference>
<sequence>MAYKSSGAAAAPRAFFDHLVRTETRIYNALNDHLREHHAIVTSQFEFLDYLRRHPAARVADLAAEFAIGVGATSKGVDRLERQGWVARQPNPADRRSSLLVLTEEGERLVEAAGRSFDERLAELLGEALDGDQLAAGTELLGLLRAALERTQTGVPTG</sequence>
<dbReference type="RefSeq" id="WP_145910174.1">
    <property type="nucleotide sequence ID" value="NZ_BAAAMZ010000009.1"/>
</dbReference>
<dbReference type="Gene3D" id="1.10.10.10">
    <property type="entry name" value="Winged helix-like DNA-binding domain superfamily/Winged helix DNA-binding domain"/>
    <property type="match status" value="1"/>
</dbReference>
<dbReference type="EMBL" id="VIWT01000004">
    <property type="protein sequence ID" value="TWF82912.1"/>
    <property type="molecule type" value="Genomic_DNA"/>
</dbReference>
<dbReference type="GO" id="GO:0003700">
    <property type="term" value="F:DNA-binding transcription factor activity"/>
    <property type="evidence" value="ECO:0007669"/>
    <property type="project" value="InterPro"/>
</dbReference>
<keyword evidence="3" id="KW-1185">Reference proteome</keyword>